<gene>
    <name evidence="1" type="ORF">J1N35_038409</name>
</gene>
<organism evidence="1 2">
    <name type="scientific">Gossypium stocksii</name>
    <dbReference type="NCBI Taxonomy" id="47602"/>
    <lineage>
        <taxon>Eukaryota</taxon>
        <taxon>Viridiplantae</taxon>
        <taxon>Streptophyta</taxon>
        <taxon>Embryophyta</taxon>
        <taxon>Tracheophyta</taxon>
        <taxon>Spermatophyta</taxon>
        <taxon>Magnoliopsida</taxon>
        <taxon>eudicotyledons</taxon>
        <taxon>Gunneridae</taxon>
        <taxon>Pentapetalae</taxon>
        <taxon>rosids</taxon>
        <taxon>malvids</taxon>
        <taxon>Malvales</taxon>
        <taxon>Malvaceae</taxon>
        <taxon>Malvoideae</taxon>
        <taxon>Gossypium</taxon>
    </lineage>
</organism>
<name>A0A9D3UMF7_9ROSI</name>
<keyword evidence="2" id="KW-1185">Reference proteome</keyword>
<proteinExistence type="predicted"/>
<sequence>MDIKWNVSNGRNILIWDDKWLSDHNDDGRVRSPCLRANGPILVHHIFNNDINDWNYDMIDSWFSEEENKVIFIHKGDWWTQKKEMTEMHILMLNAATLLQP</sequence>
<evidence type="ECO:0000313" key="2">
    <source>
        <dbReference type="Proteomes" id="UP000828251"/>
    </source>
</evidence>
<comment type="caution">
    <text evidence="1">The sequence shown here is derived from an EMBL/GenBank/DDBJ whole genome shotgun (WGS) entry which is preliminary data.</text>
</comment>
<dbReference type="EMBL" id="JAIQCV010000011">
    <property type="protein sequence ID" value="KAH1047625.1"/>
    <property type="molecule type" value="Genomic_DNA"/>
</dbReference>
<evidence type="ECO:0000313" key="1">
    <source>
        <dbReference type="EMBL" id="KAH1047625.1"/>
    </source>
</evidence>
<dbReference type="OrthoDB" id="10649440at2759"/>
<accession>A0A9D3UMF7</accession>
<dbReference type="Proteomes" id="UP000828251">
    <property type="component" value="Unassembled WGS sequence"/>
</dbReference>
<dbReference type="AlphaFoldDB" id="A0A9D3UMF7"/>
<protein>
    <submittedName>
        <fullName evidence="1">Uncharacterized protein</fullName>
    </submittedName>
</protein>
<reference evidence="1 2" key="1">
    <citation type="journal article" date="2021" name="Plant Biotechnol. J.">
        <title>Multi-omics assisted identification of the key and species-specific regulatory components of drought-tolerant mechanisms in Gossypium stocksii.</title>
        <authorList>
            <person name="Yu D."/>
            <person name="Ke L."/>
            <person name="Zhang D."/>
            <person name="Wu Y."/>
            <person name="Sun Y."/>
            <person name="Mei J."/>
            <person name="Sun J."/>
            <person name="Sun Y."/>
        </authorList>
    </citation>
    <scope>NUCLEOTIDE SEQUENCE [LARGE SCALE GENOMIC DNA]</scope>
    <source>
        <strain evidence="2">cv. E1</strain>
        <tissue evidence="1">Leaf</tissue>
    </source>
</reference>